<dbReference type="GO" id="GO:0004518">
    <property type="term" value="F:nuclease activity"/>
    <property type="evidence" value="ECO:0007669"/>
    <property type="project" value="UniProtKB-KW"/>
</dbReference>
<keyword evidence="8" id="KW-0732">Signal</keyword>
<proteinExistence type="inferred from homology"/>
<evidence type="ECO:0000256" key="2">
    <source>
        <dbReference type="ARBA" id="ARBA00004123"/>
    </source>
</evidence>
<keyword evidence="6" id="KW-0378">Hydrolase</keyword>
<evidence type="ECO:0000256" key="1">
    <source>
        <dbReference type="ARBA" id="ARBA00001968"/>
    </source>
</evidence>
<evidence type="ECO:0000313" key="12">
    <source>
        <dbReference type="EMBL" id="KAE9143645.1"/>
    </source>
</evidence>
<keyword evidence="5" id="KW-0479">Metal-binding</keyword>
<dbReference type="EMBL" id="QXFW01000570">
    <property type="protein sequence ID" value="KAE9008398.1"/>
    <property type="molecule type" value="Genomic_DNA"/>
</dbReference>
<feature type="chain" id="PRO_5033520454" description="DDE Tnp4 domain-containing protein" evidence="8">
    <location>
        <begin position="23"/>
        <end position="376"/>
    </location>
</feature>
<dbReference type="EMBL" id="QXGB01000628">
    <property type="protein sequence ID" value="KAE9208734.1"/>
    <property type="molecule type" value="Genomic_DNA"/>
</dbReference>
<evidence type="ECO:0000313" key="10">
    <source>
        <dbReference type="EMBL" id="KAE8937000.1"/>
    </source>
</evidence>
<keyword evidence="7" id="KW-0539">Nucleus</keyword>
<feature type="signal peptide" evidence="8">
    <location>
        <begin position="1"/>
        <end position="22"/>
    </location>
</feature>
<organism evidence="10 15">
    <name type="scientific">Phytophthora fragariae</name>
    <dbReference type="NCBI Taxonomy" id="53985"/>
    <lineage>
        <taxon>Eukaryota</taxon>
        <taxon>Sar</taxon>
        <taxon>Stramenopiles</taxon>
        <taxon>Oomycota</taxon>
        <taxon>Peronosporomycetes</taxon>
        <taxon>Peronosporales</taxon>
        <taxon>Peronosporaceae</taxon>
        <taxon>Phytophthora</taxon>
    </lineage>
</organism>
<evidence type="ECO:0000256" key="3">
    <source>
        <dbReference type="ARBA" id="ARBA00006958"/>
    </source>
</evidence>
<dbReference type="PANTHER" id="PTHR22930:SF85">
    <property type="entry name" value="GH03217P-RELATED"/>
    <property type="match status" value="1"/>
</dbReference>
<dbReference type="Proteomes" id="UP000440732">
    <property type="component" value="Unassembled WGS sequence"/>
</dbReference>
<comment type="cofactor">
    <cofactor evidence="1">
        <name>a divalent metal cation</name>
        <dbReference type="ChEBI" id="CHEBI:60240"/>
    </cofactor>
</comment>
<evidence type="ECO:0000313" key="15">
    <source>
        <dbReference type="Proteomes" id="UP000429523"/>
    </source>
</evidence>
<evidence type="ECO:0000313" key="11">
    <source>
        <dbReference type="EMBL" id="KAE9008398.1"/>
    </source>
</evidence>
<dbReference type="PANTHER" id="PTHR22930">
    <property type="match status" value="1"/>
</dbReference>
<dbReference type="OrthoDB" id="104598at2759"/>
<evidence type="ECO:0000313" key="16">
    <source>
        <dbReference type="Proteomes" id="UP000433483"/>
    </source>
</evidence>
<evidence type="ECO:0000313" key="17">
    <source>
        <dbReference type="Proteomes" id="UP000437068"/>
    </source>
</evidence>
<sequence length="376" mass="41083">MNGSDTAVVCAVVLSRAAAAIAVAVDGRSVRAAPSRVSTFSSTTFERAMRAKDTSWFHKKLRCERQSFLLVYQAVYAAWGDKPGANAKRSVLKRVALTMLYLAQGGTMVQAATVMGMSRSRAVVYINESLDVLGTMARHLVVFPNAGELSAIEDGFFSISGVPGVVCHIDVTLVEIPRPKDYEDWYCRKNFPAMNVQAVVDHLGAVRSISIRAGSTNDQSLWNGSGIRRRILDCVPPGKHLLGDAGYKIWAHLLTPFPGSEAVADARKRGFNKAHSRARIVAECAFGRLKNRFRVLLGKLEQKSPARICKVILGCIVLHNLLLQVNDRRVIHGNDPTPEANLSVFADDVADVENPISHSQEKAKRDDLADVFAGLF</sequence>
<dbReference type="InterPro" id="IPR027806">
    <property type="entry name" value="HARBI1_dom"/>
</dbReference>
<feature type="domain" description="DDE Tnp4" evidence="9">
    <location>
        <begin position="169"/>
        <end position="320"/>
    </location>
</feature>
<name>A0A6A3F070_9STRA</name>
<keyword evidence="16" id="KW-1185">Reference proteome</keyword>
<evidence type="ECO:0000313" key="19">
    <source>
        <dbReference type="Proteomes" id="UP000460718"/>
    </source>
</evidence>
<dbReference type="GO" id="GO:0016787">
    <property type="term" value="F:hydrolase activity"/>
    <property type="evidence" value="ECO:0007669"/>
    <property type="project" value="UniProtKB-KW"/>
</dbReference>
<dbReference type="GO" id="GO:0005634">
    <property type="term" value="C:nucleus"/>
    <property type="evidence" value="ECO:0007669"/>
    <property type="project" value="UniProtKB-SubCell"/>
</dbReference>
<keyword evidence="4" id="KW-0540">Nuclease</keyword>
<dbReference type="Proteomes" id="UP000437068">
    <property type="component" value="Unassembled WGS sequence"/>
</dbReference>
<evidence type="ECO:0000259" key="9">
    <source>
        <dbReference type="Pfam" id="PF13359"/>
    </source>
</evidence>
<comment type="subcellular location">
    <subcellularLocation>
        <location evidence="2">Nucleus</location>
    </subcellularLocation>
</comment>
<dbReference type="Proteomes" id="UP000460718">
    <property type="component" value="Unassembled WGS sequence"/>
</dbReference>
<comment type="caution">
    <text evidence="10">The sequence shown here is derived from an EMBL/GenBank/DDBJ whole genome shotgun (WGS) entry which is preliminary data.</text>
</comment>
<dbReference type="Proteomes" id="UP000433483">
    <property type="component" value="Unassembled WGS sequence"/>
</dbReference>
<evidence type="ECO:0000256" key="4">
    <source>
        <dbReference type="ARBA" id="ARBA00022722"/>
    </source>
</evidence>
<dbReference type="Proteomes" id="UP000429523">
    <property type="component" value="Unassembled WGS sequence"/>
</dbReference>
<evidence type="ECO:0000256" key="7">
    <source>
        <dbReference type="ARBA" id="ARBA00023242"/>
    </source>
</evidence>
<dbReference type="InterPro" id="IPR045249">
    <property type="entry name" value="HARBI1-like"/>
</dbReference>
<dbReference type="GO" id="GO:0046872">
    <property type="term" value="F:metal ion binding"/>
    <property type="evidence" value="ECO:0007669"/>
    <property type="project" value="UniProtKB-KW"/>
</dbReference>
<accession>A0A6A3F070</accession>
<dbReference type="EMBL" id="QXGA01000603">
    <property type="protein sequence ID" value="KAE9143645.1"/>
    <property type="molecule type" value="Genomic_DNA"/>
</dbReference>
<dbReference type="EMBL" id="QXGF01000671">
    <property type="protein sequence ID" value="KAE8937000.1"/>
    <property type="molecule type" value="Genomic_DNA"/>
</dbReference>
<evidence type="ECO:0000256" key="5">
    <source>
        <dbReference type="ARBA" id="ARBA00022723"/>
    </source>
</evidence>
<protein>
    <recommendedName>
        <fullName evidence="9">DDE Tnp4 domain-containing protein</fullName>
    </recommendedName>
</protein>
<evidence type="ECO:0000313" key="18">
    <source>
        <dbReference type="Proteomes" id="UP000440732"/>
    </source>
</evidence>
<gene>
    <name evidence="14" type="ORF">PF001_g11307</name>
    <name evidence="13" type="ORF">PF005_g12097</name>
    <name evidence="12" type="ORF">PF006_g11346</name>
    <name evidence="10" type="ORF">PF009_g13085</name>
    <name evidence="11" type="ORF">PF011_g10721</name>
</gene>
<comment type="similarity">
    <text evidence="3">Belongs to the HARBI1 family.</text>
</comment>
<evidence type="ECO:0000313" key="14">
    <source>
        <dbReference type="EMBL" id="KAE9308123.1"/>
    </source>
</evidence>
<dbReference type="AlphaFoldDB" id="A0A6A3F070"/>
<evidence type="ECO:0000256" key="6">
    <source>
        <dbReference type="ARBA" id="ARBA00022801"/>
    </source>
</evidence>
<evidence type="ECO:0000256" key="8">
    <source>
        <dbReference type="SAM" id="SignalP"/>
    </source>
</evidence>
<evidence type="ECO:0000313" key="13">
    <source>
        <dbReference type="EMBL" id="KAE9208734.1"/>
    </source>
</evidence>
<dbReference type="EMBL" id="QXGE01000594">
    <property type="protein sequence ID" value="KAE9308123.1"/>
    <property type="molecule type" value="Genomic_DNA"/>
</dbReference>
<reference evidence="15 16" key="1">
    <citation type="submission" date="2018-08" db="EMBL/GenBank/DDBJ databases">
        <title>Genomic investigation of the strawberry pathogen Phytophthora fragariae indicates pathogenicity is determined by transcriptional variation in three key races.</title>
        <authorList>
            <person name="Adams T.M."/>
            <person name="Armitage A.D."/>
            <person name="Sobczyk M.K."/>
            <person name="Bates H.J."/>
            <person name="Dunwell J.M."/>
            <person name="Nellist C.F."/>
            <person name="Harrison R.J."/>
        </authorList>
    </citation>
    <scope>NUCLEOTIDE SEQUENCE [LARGE SCALE GENOMIC DNA]</scope>
    <source>
        <strain evidence="14 17">A4</strain>
        <strain evidence="13 16">NOV-27</strain>
        <strain evidence="12 18">NOV-5</strain>
        <strain evidence="10 15">NOV-9</strain>
        <strain evidence="11 19">SCRP245</strain>
    </source>
</reference>
<dbReference type="Pfam" id="PF13359">
    <property type="entry name" value="DDE_Tnp_4"/>
    <property type="match status" value="1"/>
</dbReference>